<keyword evidence="2" id="KW-1185">Reference proteome</keyword>
<dbReference type="Proteomes" id="UP000237271">
    <property type="component" value="Unassembled WGS sequence"/>
</dbReference>
<gene>
    <name evidence="1" type="ORF">PHPALM_3066</name>
</gene>
<dbReference type="EMBL" id="NCKW01001815">
    <property type="protein sequence ID" value="POM79305.1"/>
    <property type="molecule type" value="Genomic_DNA"/>
</dbReference>
<comment type="caution">
    <text evidence="1">The sequence shown here is derived from an EMBL/GenBank/DDBJ whole genome shotgun (WGS) entry which is preliminary data.</text>
</comment>
<accession>A0A2P4YNB7</accession>
<reference evidence="1 2" key="1">
    <citation type="journal article" date="2017" name="Genome Biol. Evol.">
        <title>Phytophthora megakarya and P. palmivora, closely related causal agents of cacao black pod rot, underwent increases in genome sizes and gene numbers by different mechanisms.</title>
        <authorList>
            <person name="Ali S.S."/>
            <person name="Shao J."/>
            <person name="Lary D.J."/>
            <person name="Kronmiller B."/>
            <person name="Shen D."/>
            <person name="Strem M.D."/>
            <person name="Amoako-Attah I."/>
            <person name="Akrofi A.Y."/>
            <person name="Begoude B.A."/>
            <person name="Ten Hoopen G.M."/>
            <person name="Coulibaly K."/>
            <person name="Kebe B.I."/>
            <person name="Melnick R.L."/>
            <person name="Guiltinan M.J."/>
            <person name="Tyler B.M."/>
            <person name="Meinhardt L.W."/>
            <person name="Bailey B.A."/>
        </authorList>
    </citation>
    <scope>NUCLEOTIDE SEQUENCE [LARGE SCALE GENOMIC DNA]</scope>
    <source>
        <strain evidence="2">sbr112.9</strain>
    </source>
</reference>
<evidence type="ECO:0000313" key="2">
    <source>
        <dbReference type="Proteomes" id="UP000237271"/>
    </source>
</evidence>
<dbReference type="AlphaFoldDB" id="A0A2P4YNB7"/>
<proteinExistence type="predicted"/>
<name>A0A2P4YNB7_9STRA</name>
<evidence type="ECO:0000313" key="1">
    <source>
        <dbReference type="EMBL" id="POM79305.1"/>
    </source>
</evidence>
<sequence>MRQDVIGKRDKITLLNKRGNPEAHKKLLVTWIGSYLVTRAETHSSRVRHLASTSEHDVHSSSLKFYADSDVEFTDELLEHVAAQGIILTVETSVDHRWNSQTQPFELLPLPKDVTVLVRGYVESAKDNNLAIACRSLSQTRAASAIKHQEDVVCFSCWRKGKKVSPS</sequence>
<organism evidence="1 2">
    <name type="scientific">Phytophthora palmivora</name>
    <dbReference type="NCBI Taxonomy" id="4796"/>
    <lineage>
        <taxon>Eukaryota</taxon>
        <taxon>Sar</taxon>
        <taxon>Stramenopiles</taxon>
        <taxon>Oomycota</taxon>
        <taxon>Peronosporomycetes</taxon>
        <taxon>Peronosporales</taxon>
        <taxon>Peronosporaceae</taxon>
        <taxon>Phytophthora</taxon>
    </lineage>
</organism>
<protein>
    <submittedName>
        <fullName evidence="1">Uncharacterized protein</fullName>
    </submittedName>
</protein>